<dbReference type="Proteomes" id="UP000236151">
    <property type="component" value="Unassembled WGS sequence"/>
</dbReference>
<evidence type="ECO:0000313" key="2">
    <source>
        <dbReference type="Proteomes" id="UP000236151"/>
    </source>
</evidence>
<organism evidence="1 2">
    <name type="scientific">Clostridium thermosuccinogenes</name>
    <dbReference type="NCBI Taxonomy" id="84032"/>
    <lineage>
        <taxon>Bacteria</taxon>
        <taxon>Bacillati</taxon>
        <taxon>Bacillota</taxon>
        <taxon>Clostridia</taxon>
        <taxon>Eubacteriales</taxon>
        <taxon>Clostridiaceae</taxon>
        <taxon>Clostridium</taxon>
    </lineage>
</organism>
<dbReference type="KEGG" id="cthd:CDO33_05040"/>
<reference evidence="1 2" key="1">
    <citation type="submission" date="2017-06" db="EMBL/GenBank/DDBJ databases">
        <title>Investigating the central metabolism of Clostridium thermosuccinogenes.</title>
        <authorList>
            <person name="Koendjbiharie J.G."/>
            <person name="van Kranenburg R."/>
        </authorList>
    </citation>
    <scope>NUCLEOTIDE SEQUENCE [LARGE SCALE GENOMIC DNA]</scope>
    <source>
        <strain evidence="1 2">DSM 5806</strain>
    </source>
</reference>
<dbReference type="RefSeq" id="WP_103080866.1">
    <property type="nucleotide sequence ID" value="NZ_CP021850.1"/>
</dbReference>
<proteinExistence type="predicted"/>
<keyword evidence="2" id="KW-1185">Reference proteome</keyword>
<name>A0A2K2FHS4_9CLOT</name>
<gene>
    <name evidence="1" type="ORF">CDQ84_06220</name>
</gene>
<accession>A0A2K2FHS4</accession>
<dbReference type="AlphaFoldDB" id="A0A2K2FHS4"/>
<protein>
    <submittedName>
        <fullName evidence="1">Uncharacterized protein</fullName>
    </submittedName>
</protein>
<comment type="caution">
    <text evidence="1">The sequence shown here is derived from an EMBL/GenBank/DDBJ whole genome shotgun (WGS) entry which is preliminary data.</text>
</comment>
<evidence type="ECO:0000313" key="1">
    <source>
        <dbReference type="EMBL" id="PNU00417.1"/>
    </source>
</evidence>
<sequence>MRLLLKRMHKRANRNKTEKFMTDLGITAFYEKSDKKSKNEMNQQALLDEKEKSSKQCIEKSITITNLSTKAGLLSEGSNII</sequence>
<dbReference type="EMBL" id="NIOJ01000011">
    <property type="protein sequence ID" value="PNU00417.1"/>
    <property type="molecule type" value="Genomic_DNA"/>
</dbReference>